<sequence length="295" mass="32119">MELRHLRYYIAVAEECHFGRAAERLHIAQPPLSQQIKQLEAELGVKLLERSTRKVELTDAGLAYLQRAREVVSAVDAAGDEAVRIADGEVGRLAIGFTGSATYDLLPTMARRLRASMPGIELDLRGEMLTPEQTTALREGVIDLGILRPPVNDPELDLEVLRHEAMTAVVPTDHRLAQQDAVHLSDLADEPFISYPSHLRSVVMQVVVDSCQQAGFTPDIRHEVGETSTLVSFVAAELGVAMVPESVKQLQITGAVYVPIVDAPEVALAIATRHGDDSPHLARVLPLVRGILTGD</sequence>
<dbReference type="Proteomes" id="UP000551501">
    <property type="component" value="Unassembled WGS sequence"/>
</dbReference>
<gene>
    <name evidence="7" type="ORF">BKA16_000144</name>
</gene>
<dbReference type="SUPFAM" id="SSF53850">
    <property type="entry name" value="Periplasmic binding protein-like II"/>
    <property type="match status" value="1"/>
</dbReference>
<protein>
    <submittedName>
        <fullName evidence="7">DNA-binding transcriptional LysR family regulator</fullName>
    </submittedName>
</protein>
<dbReference type="GO" id="GO:0003700">
    <property type="term" value="F:DNA-binding transcription factor activity"/>
    <property type="evidence" value="ECO:0007669"/>
    <property type="project" value="InterPro"/>
</dbReference>
<evidence type="ECO:0000256" key="1">
    <source>
        <dbReference type="ARBA" id="ARBA00009437"/>
    </source>
</evidence>
<keyword evidence="4" id="KW-0010">Activator</keyword>
<dbReference type="Gene3D" id="1.10.10.10">
    <property type="entry name" value="Winged helix-like DNA-binding domain superfamily/Winged helix DNA-binding domain"/>
    <property type="match status" value="1"/>
</dbReference>
<name>A0A840EPH0_9ACTN</name>
<proteinExistence type="inferred from homology"/>
<dbReference type="EMBL" id="JACIFP010000001">
    <property type="protein sequence ID" value="MBB4133592.1"/>
    <property type="molecule type" value="Genomic_DNA"/>
</dbReference>
<dbReference type="PANTHER" id="PTHR30346">
    <property type="entry name" value="TRANSCRIPTIONAL DUAL REGULATOR HCAR-RELATED"/>
    <property type="match status" value="1"/>
</dbReference>
<dbReference type="CDD" id="cd08414">
    <property type="entry name" value="PBP2_LTTR_aromatics_like"/>
    <property type="match status" value="1"/>
</dbReference>
<dbReference type="Gene3D" id="3.40.190.10">
    <property type="entry name" value="Periplasmic binding protein-like II"/>
    <property type="match status" value="2"/>
</dbReference>
<dbReference type="InterPro" id="IPR000847">
    <property type="entry name" value="LysR_HTH_N"/>
</dbReference>
<organism evidence="7 8">
    <name type="scientific">Gordonia humi</name>
    <dbReference type="NCBI Taxonomy" id="686429"/>
    <lineage>
        <taxon>Bacteria</taxon>
        <taxon>Bacillati</taxon>
        <taxon>Actinomycetota</taxon>
        <taxon>Actinomycetes</taxon>
        <taxon>Mycobacteriales</taxon>
        <taxon>Gordoniaceae</taxon>
        <taxon>Gordonia</taxon>
    </lineage>
</organism>
<dbReference type="Pfam" id="PF03466">
    <property type="entry name" value="LysR_substrate"/>
    <property type="match status" value="1"/>
</dbReference>
<accession>A0A840EPH0</accession>
<dbReference type="GO" id="GO:0032993">
    <property type="term" value="C:protein-DNA complex"/>
    <property type="evidence" value="ECO:0007669"/>
    <property type="project" value="TreeGrafter"/>
</dbReference>
<dbReference type="InterPro" id="IPR005119">
    <property type="entry name" value="LysR_subst-bd"/>
</dbReference>
<reference evidence="7 8" key="1">
    <citation type="submission" date="2020-08" db="EMBL/GenBank/DDBJ databases">
        <title>Sequencing the genomes of 1000 actinobacteria strains.</title>
        <authorList>
            <person name="Klenk H.-P."/>
        </authorList>
    </citation>
    <scope>NUCLEOTIDE SEQUENCE [LARGE SCALE GENOMIC DNA]</scope>
    <source>
        <strain evidence="7 8">DSM 45298</strain>
    </source>
</reference>
<dbReference type="FunFam" id="1.10.10.10:FF:000001">
    <property type="entry name" value="LysR family transcriptional regulator"/>
    <property type="match status" value="1"/>
</dbReference>
<evidence type="ECO:0000256" key="3">
    <source>
        <dbReference type="ARBA" id="ARBA00023125"/>
    </source>
</evidence>
<dbReference type="AlphaFoldDB" id="A0A840EPH0"/>
<evidence type="ECO:0000313" key="8">
    <source>
        <dbReference type="Proteomes" id="UP000551501"/>
    </source>
</evidence>
<comment type="caution">
    <text evidence="7">The sequence shown here is derived from an EMBL/GenBank/DDBJ whole genome shotgun (WGS) entry which is preliminary data.</text>
</comment>
<feature type="domain" description="HTH lysR-type" evidence="6">
    <location>
        <begin position="1"/>
        <end position="58"/>
    </location>
</feature>
<dbReference type="PROSITE" id="PS50931">
    <property type="entry name" value="HTH_LYSR"/>
    <property type="match status" value="1"/>
</dbReference>
<dbReference type="GO" id="GO:0003677">
    <property type="term" value="F:DNA binding"/>
    <property type="evidence" value="ECO:0007669"/>
    <property type="project" value="UniProtKB-KW"/>
</dbReference>
<evidence type="ECO:0000313" key="7">
    <source>
        <dbReference type="EMBL" id="MBB4133592.1"/>
    </source>
</evidence>
<keyword evidence="5" id="KW-0804">Transcription</keyword>
<evidence type="ECO:0000259" key="6">
    <source>
        <dbReference type="PROSITE" id="PS50931"/>
    </source>
</evidence>
<evidence type="ECO:0000256" key="5">
    <source>
        <dbReference type="ARBA" id="ARBA00023163"/>
    </source>
</evidence>
<dbReference type="SUPFAM" id="SSF46785">
    <property type="entry name" value="Winged helix' DNA-binding domain"/>
    <property type="match status" value="1"/>
</dbReference>
<keyword evidence="3 7" id="KW-0238">DNA-binding</keyword>
<evidence type="ECO:0000256" key="2">
    <source>
        <dbReference type="ARBA" id="ARBA00023015"/>
    </source>
</evidence>
<dbReference type="Pfam" id="PF00126">
    <property type="entry name" value="HTH_1"/>
    <property type="match status" value="1"/>
</dbReference>
<dbReference type="InterPro" id="IPR036390">
    <property type="entry name" value="WH_DNA-bd_sf"/>
</dbReference>
<evidence type="ECO:0000256" key="4">
    <source>
        <dbReference type="ARBA" id="ARBA00023159"/>
    </source>
</evidence>
<keyword evidence="2" id="KW-0805">Transcription regulation</keyword>
<dbReference type="PRINTS" id="PR00039">
    <property type="entry name" value="HTHLYSR"/>
</dbReference>
<keyword evidence="8" id="KW-1185">Reference proteome</keyword>
<dbReference type="InterPro" id="IPR036388">
    <property type="entry name" value="WH-like_DNA-bd_sf"/>
</dbReference>
<comment type="similarity">
    <text evidence="1">Belongs to the LysR transcriptional regulatory family.</text>
</comment>
<dbReference type="PANTHER" id="PTHR30346:SF17">
    <property type="entry name" value="LYSR FAMILY TRANSCRIPTIONAL REGULATOR"/>
    <property type="match status" value="1"/>
</dbReference>
<dbReference type="RefSeq" id="WP_183368766.1">
    <property type="nucleotide sequence ID" value="NZ_BAABHL010000113.1"/>
</dbReference>